<dbReference type="EMBL" id="CADCUG010000035">
    <property type="protein sequence ID" value="CAA9323872.1"/>
    <property type="molecule type" value="Genomic_DNA"/>
</dbReference>
<dbReference type="GO" id="GO:0005840">
    <property type="term" value="C:ribosome"/>
    <property type="evidence" value="ECO:0007669"/>
    <property type="project" value="UniProtKB-KW"/>
</dbReference>
<feature type="region of interest" description="Disordered" evidence="1">
    <location>
        <begin position="1"/>
        <end position="134"/>
    </location>
</feature>
<dbReference type="AlphaFoldDB" id="A0A6J4L5V8"/>
<gene>
    <name evidence="2" type="ORF">AVDCRST_MAG29-615</name>
</gene>
<keyword evidence="2" id="KW-0689">Ribosomal protein</keyword>
<proteinExistence type="predicted"/>
<feature type="non-terminal residue" evidence="2">
    <location>
        <position position="134"/>
    </location>
</feature>
<feature type="compositionally biased region" description="Basic and acidic residues" evidence="1">
    <location>
        <begin position="84"/>
        <end position="96"/>
    </location>
</feature>
<accession>A0A6J4L5V8</accession>
<organism evidence="2">
    <name type="scientific">uncultured Nocardioidaceae bacterium</name>
    <dbReference type="NCBI Taxonomy" id="253824"/>
    <lineage>
        <taxon>Bacteria</taxon>
        <taxon>Bacillati</taxon>
        <taxon>Actinomycetota</taxon>
        <taxon>Actinomycetes</taxon>
        <taxon>Propionibacteriales</taxon>
        <taxon>Nocardioidaceae</taxon>
        <taxon>environmental samples</taxon>
    </lineage>
</organism>
<protein>
    <submittedName>
        <fullName evidence="2">LSU ribosomal protein L20p</fullName>
    </submittedName>
</protein>
<feature type="non-terminal residue" evidence="2">
    <location>
        <position position="1"/>
    </location>
</feature>
<sequence>GTRQAVRQRTQEAPHHAGARLRLPRPALAPVPQGEGAGHPLDGLLLPGPSRQEGRVPQALDPAHQRRGPRGGPDLQPLHPGPQGRRDRGRPQDPGRHGSQRPGVVHGHRRARQGRAAHRRQRAPRGRPGGGCRL</sequence>
<keyword evidence="2" id="KW-0687">Ribonucleoprotein</keyword>
<name>A0A6J4L5V8_9ACTN</name>
<feature type="compositionally biased region" description="Low complexity" evidence="1">
    <location>
        <begin position="38"/>
        <end position="49"/>
    </location>
</feature>
<evidence type="ECO:0000256" key="1">
    <source>
        <dbReference type="SAM" id="MobiDB-lite"/>
    </source>
</evidence>
<feature type="compositionally biased region" description="Basic residues" evidence="1">
    <location>
        <begin position="106"/>
        <end position="125"/>
    </location>
</feature>
<reference evidence="2" key="1">
    <citation type="submission" date="2020-02" db="EMBL/GenBank/DDBJ databases">
        <authorList>
            <person name="Meier V. D."/>
        </authorList>
    </citation>
    <scope>NUCLEOTIDE SEQUENCE</scope>
    <source>
        <strain evidence="2">AVDCRST_MAG29</strain>
    </source>
</reference>
<evidence type="ECO:0000313" key="2">
    <source>
        <dbReference type="EMBL" id="CAA9323872.1"/>
    </source>
</evidence>